<dbReference type="SUPFAM" id="SSF55874">
    <property type="entry name" value="ATPase domain of HSP90 chaperone/DNA topoisomerase II/histidine kinase"/>
    <property type="match status" value="1"/>
</dbReference>
<dbReference type="GO" id="GO:0006265">
    <property type="term" value="P:DNA topological change"/>
    <property type="evidence" value="ECO:0007669"/>
    <property type="project" value="InterPro"/>
</dbReference>
<dbReference type="EC" id="5.6.2.2" evidence="4"/>
<dbReference type="PANTHER" id="PTHR45866:SF1">
    <property type="entry name" value="DNA GYRASE SUBUNIT B, MITOCHONDRIAL"/>
    <property type="match status" value="1"/>
</dbReference>
<evidence type="ECO:0000256" key="7">
    <source>
        <dbReference type="ARBA" id="ARBA00023029"/>
    </source>
</evidence>
<dbReference type="GO" id="GO:0003918">
    <property type="term" value="F:DNA topoisomerase type II (double strand cut, ATP-hydrolyzing) activity"/>
    <property type="evidence" value="ECO:0007669"/>
    <property type="project" value="UniProtKB-EC"/>
</dbReference>
<dbReference type="Proteomes" id="UP000886066">
    <property type="component" value="Unassembled WGS sequence"/>
</dbReference>
<dbReference type="InterPro" id="IPR006171">
    <property type="entry name" value="TOPRIM_dom"/>
</dbReference>
<dbReference type="AlphaFoldDB" id="A0A7C1DHJ0"/>
<keyword evidence="7" id="KW-0799">Topoisomerase</keyword>
<feature type="domain" description="Toprim" evidence="11">
    <location>
        <begin position="447"/>
        <end position="508"/>
    </location>
</feature>
<protein>
    <recommendedName>
        <fullName evidence="4">DNA topoisomerase (ATP-hydrolyzing)</fullName>
        <ecNumber evidence="4">5.6.2.2</ecNumber>
    </recommendedName>
</protein>
<dbReference type="PANTHER" id="PTHR45866">
    <property type="entry name" value="DNA GYRASE/TOPOISOMERASE SUBUNIT B"/>
    <property type="match status" value="1"/>
</dbReference>
<comment type="similarity">
    <text evidence="3">Belongs to the type II topoisomerase GyrB family.</text>
</comment>
<dbReference type="Gene3D" id="3.30.565.10">
    <property type="entry name" value="Histidine kinase-like ATPase, C-terminal domain"/>
    <property type="match status" value="1"/>
</dbReference>
<comment type="caution">
    <text evidence="12">The sequence shown here is derived from an EMBL/GenBank/DDBJ whole genome shotgun (WGS) entry which is preliminary data.</text>
</comment>
<dbReference type="InterPro" id="IPR036890">
    <property type="entry name" value="HATPase_C_sf"/>
</dbReference>
<evidence type="ECO:0000256" key="1">
    <source>
        <dbReference type="ARBA" id="ARBA00000185"/>
    </source>
</evidence>
<dbReference type="InterPro" id="IPR013759">
    <property type="entry name" value="Topo_IIA_B_C"/>
</dbReference>
<evidence type="ECO:0000256" key="10">
    <source>
        <dbReference type="SAM" id="Coils"/>
    </source>
</evidence>
<dbReference type="PROSITE" id="PS00177">
    <property type="entry name" value="TOPOISOMERASE_II"/>
    <property type="match status" value="1"/>
</dbReference>
<dbReference type="InterPro" id="IPR018522">
    <property type="entry name" value="TopoIIA_CS"/>
</dbReference>
<accession>A0A7C1DHJ0</accession>
<dbReference type="Pfam" id="PF00204">
    <property type="entry name" value="DNA_gyraseB"/>
    <property type="match status" value="1"/>
</dbReference>
<evidence type="ECO:0000313" key="12">
    <source>
        <dbReference type="EMBL" id="HDQ88706.1"/>
    </source>
</evidence>
<keyword evidence="5" id="KW-0547">Nucleotide-binding</keyword>
<evidence type="ECO:0000256" key="8">
    <source>
        <dbReference type="ARBA" id="ARBA00023125"/>
    </source>
</evidence>
<comment type="cofactor">
    <cofactor evidence="2">
        <name>Mg(2+)</name>
        <dbReference type="ChEBI" id="CHEBI:18420"/>
    </cofactor>
</comment>
<evidence type="ECO:0000256" key="9">
    <source>
        <dbReference type="ARBA" id="ARBA00023235"/>
    </source>
</evidence>
<dbReference type="Gene3D" id="3.40.50.670">
    <property type="match status" value="1"/>
</dbReference>
<dbReference type="EMBL" id="DSDM01000059">
    <property type="protein sequence ID" value="HDQ88706.1"/>
    <property type="molecule type" value="Genomic_DNA"/>
</dbReference>
<keyword evidence="10" id="KW-0175">Coiled coil</keyword>
<feature type="coiled-coil region" evidence="10">
    <location>
        <begin position="312"/>
        <end position="339"/>
    </location>
</feature>
<dbReference type="InterPro" id="IPR013760">
    <property type="entry name" value="Topo_IIA-like_dom_sf"/>
</dbReference>
<dbReference type="FunFam" id="3.30.230.10:FF:000005">
    <property type="entry name" value="DNA gyrase subunit B"/>
    <property type="match status" value="1"/>
</dbReference>
<dbReference type="GO" id="GO:0005524">
    <property type="term" value="F:ATP binding"/>
    <property type="evidence" value="ECO:0007669"/>
    <property type="project" value="UniProtKB-KW"/>
</dbReference>
<dbReference type="SMART" id="SM00387">
    <property type="entry name" value="HATPase_c"/>
    <property type="match status" value="1"/>
</dbReference>
<dbReference type="SUPFAM" id="SSF54211">
    <property type="entry name" value="Ribosomal protein S5 domain 2-like"/>
    <property type="match status" value="1"/>
</dbReference>
<organism evidence="12">
    <name type="scientific">candidate division WWE3 bacterium</name>
    <dbReference type="NCBI Taxonomy" id="2053526"/>
    <lineage>
        <taxon>Bacteria</taxon>
        <taxon>Katanobacteria</taxon>
    </lineage>
</organism>
<dbReference type="PRINTS" id="PR00418">
    <property type="entry name" value="TPI2FAMILY"/>
</dbReference>
<dbReference type="InterPro" id="IPR001241">
    <property type="entry name" value="Topo_IIA"/>
</dbReference>
<evidence type="ECO:0000256" key="5">
    <source>
        <dbReference type="ARBA" id="ARBA00022741"/>
    </source>
</evidence>
<dbReference type="InterPro" id="IPR014721">
    <property type="entry name" value="Ribsml_uS5_D2-typ_fold_subgr"/>
</dbReference>
<sequence length="508" mass="56223">MAKNNDTKTNSIDYGADQIQVLEGLDPVRKRPGMYIGSTGIRGLHHLVTEIVNNSMDEAIAGYADHIKVEFFKDNSVAIYDNGRGCPYEMNKQYGVSALELAFAKLHAGGKFGGGGYKVSSGLHGVGSSVVNALSSWMRVCVKRGEEQVIVEFKDGGRVVSPTHKFDPKNPTELKNAPWKLDLDDWKYESGTMVHFLPDETVFEDTNFRLSFFIDQLKEYAYLTAGIKFEIVDHREDIHHSYYFEGGVKTFLMSLNRNKAVMNNRVFYVHNEVEGVEVEVAMQYNDSYAENVISFANHIKTIEGGTHLTGFRSALTRAINQYARDKEFLKEKDQNLSSEDLREGLTAIVSVKLNSNELQFEGQTKGKLGNSNVRSIVESVTKDALDIYLGENPKDAERIVSKNVLALRARMAAKAARQTVLRKGVLDGSGVLPGKLADCSSKKPEECELFIVEGDSAGGSAKGARSREFQAILPLFGKILNTERARLDKVIESDKLKDLIIAIGSGIG</sequence>
<comment type="catalytic activity">
    <reaction evidence="1">
        <text>ATP-dependent breakage, passage and rejoining of double-stranded DNA.</text>
        <dbReference type="EC" id="5.6.2.2"/>
    </reaction>
</comment>
<feature type="non-terminal residue" evidence="12">
    <location>
        <position position="508"/>
    </location>
</feature>
<dbReference type="Pfam" id="PF02518">
    <property type="entry name" value="HATPase_c"/>
    <property type="match status" value="1"/>
</dbReference>
<evidence type="ECO:0000256" key="2">
    <source>
        <dbReference type="ARBA" id="ARBA00001946"/>
    </source>
</evidence>
<dbReference type="InterPro" id="IPR000565">
    <property type="entry name" value="Topo_IIA_B"/>
</dbReference>
<dbReference type="InterPro" id="IPR003594">
    <property type="entry name" value="HATPase_dom"/>
</dbReference>
<dbReference type="Pfam" id="PF01751">
    <property type="entry name" value="Toprim"/>
    <property type="match status" value="1"/>
</dbReference>
<dbReference type="SUPFAM" id="SSF56719">
    <property type="entry name" value="Type II DNA topoisomerase"/>
    <property type="match status" value="1"/>
</dbReference>
<dbReference type="SMART" id="SM00433">
    <property type="entry name" value="TOP2c"/>
    <property type="match status" value="1"/>
</dbReference>
<proteinExistence type="inferred from homology"/>
<evidence type="ECO:0000259" key="11">
    <source>
        <dbReference type="PROSITE" id="PS50880"/>
    </source>
</evidence>
<dbReference type="Gene3D" id="3.30.230.10">
    <property type="match status" value="1"/>
</dbReference>
<evidence type="ECO:0000256" key="4">
    <source>
        <dbReference type="ARBA" id="ARBA00012895"/>
    </source>
</evidence>
<dbReference type="InterPro" id="IPR013506">
    <property type="entry name" value="Topo_IIA_bsu_dom2"/>
</dbReference>
<keyword evidence="9" id="KW-0413">Isomerase</keyword>
<name>A0A7C1DHJ0_UNCKA</name>
<dbReference type="CDD" id="cd00822">
    <property type="entry name" value="TopoII_Trans_DNA_gyrase"/>
    <property type="match status" value="1"/>
</dbReference>
<dbReference type="GO" id="GO:0003677">
    <property type="term" value="F:DNA binding"/>
    <property type="evidence" value="ECO:0007669"/>
    <property type="project" value="UniProtKB-KW"/>
</dbReference>
<dbReference type="InterPro" id="IPR020568">
    <property type="entry name" value="Ribosomal_Su5_D2-typ_SF"/>
</dbReference>
<evidence type="ECO:0000256" key="6">
    <source>
        <dbReference type="ARBA" id="ARBA00022840"/>
    </source>
</evidence>
<gene>
    <name evidence="12" type="ORF">ENN92_00990</name>
</gene>
<keyword evidence="6" id="KW-0067">ATP-binding</keyword>
<evidence type="ECO:0000256" key="3">
    <source>
        <dbReference type="ARBA" id="ARBA00010708"/>
    </source>
</evidence>
<keyword evidence="8" id="KW-0238">DNA-binding</keyword>
<dbReference type="PROSITE" id="PS50880">
    <property type="entry name" value="TOPRIM"/>
    <property type="match status" value="1"/>
</dbReference>
<dbReference type="PRINTS" id="PR01159">
    <property type="entry name" value="DNAGYRASEB"/>
</dbReference>
<reference evidence="12" key="1">
    <citation type="journal article" date="2020" name="mSystems">
        <title>Genome- and Community-Level Interaction Insights into Carbon Utilization and Element Cycling Functions of Hydrothermarchaeota in Hydrothermal Sediment.</title>
        <authorList>
            <person name="Zhou Z."/>
            <person name="Liu Y."/>
            <person name="Xu W."/>
            <person name="Pan J."/>
            <person name="Luo Z.H."/>
            <person name="Li M."/>
        </authorList>
    </citation>
    <scope>NUCLEOTIDE SEQUENCE [LARGE SCALE GENOMIC DNA]</scope>
    <source>
        <strain evidence="12">SpSt-1219</strain>
    </source>
</reference>